<reference evidence="7 8" key="2">
    <citation type="submission" date="2020-02" db="EMBL/GenBank/DDBJ databases">
        <title>The new genus of Enterobacteriales.</title>
        <authorList>
            <person name="Kim I.S."/>
        </authorList>
    </citation>
    <scope>NUCLEOTIDE SEQUENCE [LARGE SCALE GENOMIC DNA]</scope>
    <source>
        <strain evidence="7 8">SAP-6</strain>
    </source>
</reference>
<dbReference type="GO" id="GO:0043165">
    <property type="term" value="P:Gram-negative-bacterium-type cell outer membrane assembly"/>
    <property type="evidence" value="ECO:0007669"/>
    <property type="project" value="UniProtKB-UniRule"/>
</dbReference>
<comment type="similarity">
    <text evidence="6">Belongs to the LptE lipoprotein family.</text>
</comment>
<comment type="function">
    <text evidence="6">Together with LptD, is involved in the assembly of lipopolysaccharide (LPS) at the surface of the outer membrane. Required for the proper assembly of LptD. Binds LPS and may serve as the LPS recognition site at the outer membrane.</text>
</comment>
<dbReference type="PANTHER" id="PTHR38098:SF1">
    <property type="entry name" value="LPS-ASSEMBLY LIPOPROTEIN LPTE"/>
    <property type="match status" value="1"/>
</dbReference>
<comment type="subcellular location">
    <subcellularLocation>
        <location evidence="6">Cell outer membrane</location>
        <topology evidence="6">Lipid-anchor</topology>
    </subcellularLocation>
</comment>
<evidence type="ECO:0000256" key="6">
    <source>
        <dbReference type="HAMAP-Rule" id="MF_01186"/>
    </source>
</evidence>
<evidence type="ECO:0000256" key="1">
    <source>
        <dbReference type="ARBA" id="ARBA00022729"/>
    </source>
</evidence>
<comment type="subunit">
    <text evidence="6">Component of the lipopolysaccharide transport and assembly complex. Interacts with LptD.</text>
</comment>
<gene>
    <name evidence="6 7" type="primary">lptE</name>
    <name evidence="7" type="ORF">GRH90_08050</name>
</gene>
<keyword evidence="4 6" id="KW-0998">Cell outer membrane</keyword>
<keyword evidence="3 6" id="KW-0564">Palmitate</keyword>
<keyword evidence="1 6" id="KW-0732">Signal</keyword>
<dbReference type="AlphaFoldDB" id="A0A845SIB7"/>
<evidence type="ECO:0000313" key="8">
    <source>
        <dbReference type="Proteomes" id="UP000461443"/>
    </source>
</evidence>
<dbReference type="PANTHER" id="PTHR38098">
    <property type="entry name" value="LPS-ASSEMBLY LIPOPROTEIN LPTE"/>
    <property type="match status" value="1"/>
</dbReference>
<name>A0A845SIB7_9GAMM</name>
<comment type="caution">
    <text evidence="7">The sequence shown here is derived from an EMBL/GenBank/DDBJ whole genome shotgun (WGS) entry which is preliminary data.</text>
</comment>
<keyword evidence="5 6" id="KW-0449">Lipoprotein</keyword>
<dbReference type="Pfam" id="PF04390">
    <property type="entry name" value="LptE"/>
    <property type="match status" value="1"/>
</dbReference>
<dbReference type="Gene3D" id="3.30.160.150">
    <property type="entry name" value="Lipoprotein like domain"/>
    <property type="match status" value="1"/>
</dbReference>
<evidence type="ECO:0000256" key="5">
    <source>
        <dbReference type="ARBA" id="ARBA00023288"/>
    </source>
</evidence>
<dbReference type="NCBIfam" id="NF008062">
    <property type="entry name" value="PRK10796.1"/>
    <property type="match status" value="1"/>
</dbReference>
<keyword evidence="8" id="KW-1185">Reference proteome</keyword>
<evidence type="ECO:0000313" key="7">
    <source>
        <dbReference type="EMBL" id="NDL62704.1"/>
    </source>
</evidence>
<evidence type="ECO:0000256" key="2">
    <source>
        <dbReference type="ARBA" id="ARBA00023136"/>
    </source>
</evidence>
<proteinExistence type="inferred from homology"/>
<dbReference type="GO" id="GO:0001530">
    <property type="term" value="F:lipopolysaccharide binding"/>
    <property type="evidence" value="ECO:0007669"/>
    <property type="project" value="TreeGrafter"/>
</dbReference>
<dbReference type="GO" id="GO:1990351">
    <property type="term" value="C:transporter complex"/>
    <property type="evidence" value="ECO:0007669"/>
    <property type="project" value="TreeGrafter"/>
</dbReference>
<evidence type="ECO:0000256" key="4">
    <source>
        <dbReference type="ARBA" id="ARBA00023237"/>
    </source>
</evidence>
<dbReference type="GO" id="GO:0015920">
    <property type="term" value="P:lipopolysaccharide transport"/>
    <property type="evidence" value="ECO:0007669"/>
    <property type="project" value="TreeGrafter"/>
</dbReference>
<dbReference type="PROSITE" id="PS51257">
    <property type="entry name" value="PROKAR_LIPOPROTEIN"/>
    <property type="match status" value="1"/>
</dbReference>
<sequence length="217" mass="23553">MRHRTIALLLGFAVLVTAGCGFHLRGTTKVPNELKTLTLNSYDPYGPLTRAVRAQLRLSDVTIVRDKDPRAKKLPSLRITGSSEGRSTVSVFQDGKTAEYQMVLDVQAQVLTPGKDLYPISIRVFRSFFDNPLTALAKDNESDIIRQELREQAAQQLVRKLLAVHAAVEANDAVDAQLKKTAQANGAVDAKGMTAAKTSVAADPEVIATPTAAQEEQ</sequence>
<protein>
    <recommendedName>
        <fullName evidence="6">LPS-assembly lipoprotein LptE</fullName>
    </recommendedName>
</protein>
<dbReference type="RefSeq" id="WP_162365436.1">
    <property type="nucleotide sequence ID" value="NZ_WUBS01000005.1"/>
</dbReference>
<dbReference type="GO" id="GO:0009279">
    <property type="term" value="C:cell outer membrane"/>
    <property type="evidence" value="ECO:0007669"/>
    <property type="project" value="UniProtKB-SubCell"/>
</dbReference>
<evidence type="ECO:0000256" key="3">
    <source>
        <dbReference type="ARBA" id="ARBA00023139"/>
    </source>
</evidence>
<dbReference type="HAMAP" id="MF_01186">
    <property type="entry name" value="LPS_assembly_LptE"/>
    <property type="match status" value="1"/>
</dbReference>
<keyword evidence="2 6" id="KW-0472">Membrane</keyword>
<dbReference type="Proteomes" id="UP000461443">
    <property type="component" value="Unassembled WGS sequence"/>
</dbReference>
<reference evidence="7 8" key="1">
    <citation type="submission" date="2019-12" db="EMBL/GenBank/DDBJ databases">
        <authorList>
            <person name="Lee S.D."/>
        </authorList>
    </citation>
    <scope>NUCLEOTIDE SEQUENCE [LARGE SCALE GENOMIC DNA]</scope>
    <source>
        <strain evidence="7 8">SAP-6</strain>
    </source>
</reference>
<accession>A0A845SIB7</accession>
<dbReference type="EMBL" id="WUBS01000005">
    <property type="protein sequence ID" value="NDL62704.1"/>
    <property type="molecule type" value="Genomic_DNA"/>
</dbReference>
<dbReference type="InterPro" id="IPR007485">
    <property type="entry name" value="LPS_assembly_LptE"/>
</dbReference>
<organism evidence="7 8">
    <name type="scientific">Acerihabitans arboris</name>
    <dbReference type="NCBI Taxonomy" id="2691583"/>
    <lineage>
        <taxon>Bacteria</taxon>
        <taxon>Pseudomonadati</taxon>
        <taxon>Pseudomonadota</taxon>
        <taxon>Gammaproteobacteria</taxon>
        <taxon>Enterobacterales</taxon>
        <taxon>Pectobacteriaceae</taxon>
        <taxon>Acerihabitans</taxon>
    </lineage>
</organism>